<organism evidence="2 3">
    <name type="scientific">Ensete ventricosum</name>
    <name type="common">Abyssinian banana</name>
    <name type="synonym">Musa ensete</name>
    <dbReference type="NCBI Taxonomy" id="4639"/>
    <lineage>
        <taxon>Eukaryota</taxon>
        <taxon>Viridiplantae</taxon>
        <taxon>Streptophyta</taxon>
        <taxon>Embryophyta</taxon>
        <taxon>Tracheophyta</taxon>
        <taxon>Spermatophyta</taxon>
        <taxon>Magnoliopsida</taxon>
        <taxon>Liliopsida</taxon>
        <taxon>Zingiberales</taxon>
        <taxon>Musaceae</taxon>
        <taxon>Ensete</taxon>
    </lineage>
</organism>
<gene>
    <name evidence="2" type="ORF">OPV22_007421</name>
</gene>
<feature type="compositionally biased region" description="Low complexity" evidence="1">
    <location>
        <begin position="1"/>
        <end position="11"/>
    </location>
</feature>
<proteinExistence type="predicted"/>
<reference evidence="2 3" key="1">
    <citation type="submission" date="2022-12" db="EMBL/GenBank/DDBJ databases">
        <title>Chromosome-scale assembly of the Ensete ventricosum genome.</title>
        <authorList>
            <person name="Dussert Y."/>
            <person name="Stocks J."/>
            <person name="Wendawek A."/>
            <person name="Woldeyes F."/>
            <person name="Nichols R.A."/>
            <person name="Borrell J.S."/>
        </authorList>
    </citation>
    <scope>NUCLEOTIDE SEQUENCE [LARGE SCALE GENOMIC DNA]</scope>
    <source>
        <strain evidence="3">cv. Maze</strain>
        <tissue evidence="2">Seeds</tissue>
    </source>
</reference>
<keyword evidence="3" id="KW-1185">Reference proteome</keyword>
<name>A0AAV8RUQ7_ENSVE</name>
<evidence type="ECO:0000313" key="2">
    <source>
        <dbReference type="EMBL" id="KAJ8506535.1"/>
    </source>
</evidence>
<feature type="region of interest" description="Disordered" evidence="1">
    <location>
        <begin position="1"/>
        <end position="26"/>
    </location>
</feature>
<dbReference type="EMBL" id="JAQQAF010000002">
    <property type="protein sequence ID" value="KAJ8506535.1"/>
    <property type="molecule type" value="Genomic_DNA"/>
</dbReference>
<protein>
    <submittedName>
        <fullName evidence="2">Uncharacterized protein</fullName>
    </submittedName>
</protein>
<dbReference type="AlphaFoldDB" id="A0AAV8RUQ7"/>
<sequence length="85" mass="9491">MILLPRSRLAPPSSPPPNPPSFDGGDEKITAIMELMLAVMLTLSLMRTELPLVDGRAHEWLRNNTWPLPQNLTFFSPLVLAILET</sequence>
<dbReference type="Proteomes" id="UP001222027">
    <property type="component" value="Unassembled WGS sequence"/>
</dbReference>
<evidence type="ECO:0000256" key="1">
    <source>
        <dbReference type="SAM" id="MobiDB-lite"/>
    </source>
</evidence>
<comment type="caution">
    <text evidence="2">The sequence shown here is derived from an EMBL/GenBank/DDBJ whole genome shotgun (WGS) entry which is preliminary data.</text>
</comment>
<accession>A0AAV8RUQ7</accession>
<evidence type="ECO:0000313" key="3">
    <source>
        <dbReference type="Proteomes" id="UP001222027"/>
    </source>
</evidence>